<dbReference type="Proteomes" id="UP000178230">
    <property type="component" value="Unassembled WGS sequence"/>
</dbReference>
<keyword evidence="2 5" id="KW-0689">Ribosomal protein</keyword>
<evidence type="ECO:0000313" key="7">
    <source>
        <dbReference type="EMBL" id="OGG00114.1"/>
    </source>
</evidence>
<comment type="caution">
    <text evidence="7">The sequence shown here is derived from an EMBL/GenBank/DDBJ whole genome shotgun (WGS) entry which is preliminary data.</text>
</comment>
<dbReference type="Pfam" id="PF00410">
    <property type="entry name" value="Ribosomal_S8"/>
    <property type="match status" value="1"/>
</dbReference>
<comment type="similarity">
    <text evidence="1 5 6">Belongs to the universal ribosomal protein uS8 family.</text>
</comment>
<sequence length="131" mass="14686">MLTDTTSDLLTRIKNAYMAGKKTITVPHSNFKEKIAQLLFKEGYVGEVKKVKKDKIKKDLEIALIYKNNKPRITDIIIVSKISRRTYVSNREIPSVLGGLGIVVLSTSHGVMSGRDARKKKIGGEVICKIW</sequence>
<evidence type="ECO:0000256" key="2">
    <source>
        <dbReference type="ARBA" id="ARBA00022980"/>
    </source>
</evidence>
<keyword evidence="3 5" id="KW-0687">Ribonucleoprotein</keyword>
<accession>A0A1F5YJ46</accession>
<dbReference type="GO" id="GO:1990904">
    <property type="term" value="C:ribonucleoprotein complex"/>
    <property type="evidence" value="ECO:0007669"/>
    <property type="project" value="UniProtKB-KW"/>
</dbReference>
<proteinExistence type="inferred from homology"/>
<dbReference type="FunFam" id="3.30.1490.10:FF:000001">
    <property type="entry name" value="30S ribosomal protein S8"/>
    <property type="match status" value="1"/>
</dbReference>
<dbReference type="Gene3D" id="3.30.1490.10">
    <property type="match status" value="1"/>
</dbReference>
<dbReference type="InterPro" id="IPR000630">
    <property type="entry name" value="Ribosomal_uS8"/>
</dbReference>
<gene>
    <name evidence="5" type="primary">rpsH</name>
    <name evidence="7" type="ORF">A2Y99_04740</name>
</gene>
<dbReference type="HAMAP" id="MF_01302_B">
    <property type="entry name" value="Ribosomal_uS8_B"/>
    <property type="match status" value="1"/>
</dbReference>
<reference evidence="7 8" key="1">
    <citation type="journal article" date="2016" name="Nat. Commun.">
        <title>Thousands of microbial genomes shed light on interconnected biogeochemical processes in an aquifer system.</title>
        <authorList>
            <person name="Anantharaman K."/>
            <person name="Brown C.T."/>
            <person name="Hug L.A."/>
            <person name="Sharon I."/>
            <person name="Castelle C.J."/>
            <person name="Probst A.J."/>
            <person name="Thomas B.C."/>
            <person name="Singh A."/>
            <person name="Wilkins M.J."/>
            <person name="Karaoz U."/>
            <person name="Brodie E.L."/>
            <person name="Williams K.H."/>
            <person name="Hubbard S.S."/>
            <person name="Banfield J.F."/>
        </authorList>
    </citation>
    <scope>NUCLEOTIDE SEQUENCE [LARGE SCALE GENOMIC DNA]</scope>
</reference>
<evidence type="ECO:0000256" key="4">
    <source>
        <dbReference type="ARBA" id="ARBA00035258"/>
    </source>
</evidence>
<dbReference type="GO" id="GO:0003735">
    <property type="term" value="F:structural constituent of ribosome"/>
    <property type="evidence" value="ECO:0007669"/>
    <property type="project" value="InterPro"/>
</dbReference>
<dbReference type="Gene3D" id="3.30.1370.30">
    <property type="match status" value="1"/>
</dbReference>
<dbReference type="GO" id="GO:0005737">
    <property type="term" value="C:cytoplasm"/>
    <property type="evidence" value="ECO:0007669"/>
    <property type="project" value="UniProtKB-ARBA"/>
</dbReference>
<dbReference type="AlphaFoldDB" id="A0A1F5YJ46"/>
<dbReference type="PROSITE" id="PS00053">
    <property type="entry name" value="RIBOSOMAL_S8"/>
    <property type="match status" value="1"/>
</dbReference>
<comment type="function">
    <text evidence="5">One of the primary rRNA binding proteins, it binds directly to 16S rRNA central domain where it helps coordinate assembly of the platform of the 30S subunit.</text>
</comment>
<evidence type="ECO:0000256" key="5">
    <source>
        <dbReference type="HAMAP-Rule" id="MF_01302"/>
    </source>
</evidence>
<protein>
    <recommendedName>
        <fullName evidence="4 5">Small ribosomal subunit protein uS8</fullName>
    </recommendedName>
</protein>
<dbReference type="NCBIfam" id="NF001109">
    <property type="entry name" value="PRK00136.1"/>
    <property type="match status" value="1"/>
</dbReference>
<dbReference type="GO" id="GO:0019843">
    <property type="term" value="F:rRNA binding"/>
    <property type="evidence" value="ECO:0007669"/>
    <property type="project" value="UniProtKB-UniRule"/>
</dbReference>
<evidence type="ECO:0000256" key="6">
    <source>
        <dbReference type="RuleBase" id="RU003660"/>
    </source>
</evidence>
<name>A0A1F5YJ46_9BACT</name>
<dbReference type="EMBL" id="MFIY01000024">
    <property type="protein sequence ID" value="OGG00114.1"/>
    <property type="molecule type" value="Genomic_DNA"/>
</dbReference>
<evidence type="ECO:0000313" key="8">
    <source>
        <dbReference type="Proteomes" id="UP000178230"/>
    </source>
</evidence>
<organism evidence="7 8">
    <name type="scientific">Candidatus Gottesmanbacteria bacterium RBG_13_37_7</name>
    <dbReference type="NCBI Taxonomy" id="1798369"/>
    <lineage>
        <taxon>Bacteria</taxon>
        <taxon>Candidatus Gottesmaniibacteriota</taxon>
    </lineage>
</organism>
<dbReference type="GO" id="GO:0005840">
    <property type="term" value="C:ribosome"/>
    <property type="evidence" value="ECO:0007669"/>
    <property type="project" value="UniProtKB-KW"/>
</dbReference>
<dbReference type="PANTHER" id="PTHR11758">
    <property type="entry name" value="40S RIBOSOMAL PROTEIN S15A"/>
    <property type="match status" value="1"/>
</dbReference>
<dbReference type="InterPro" id="IPR035987">
    <property type="entry name" value="Ribosomal_uS8_sf"/>
</dbReference>
<dbReference type="GO" id="GO:0006412">
    <property type="term" value="P:translation"/>
    <property type="evidence" value="ECO:0007669"/>
    <property type="project" value="UniProtKB-UniRule"/>
</dbReference>
<comment type="subunit">
    <text evidence="5">Part of the 30S ribosomal subunit. Contacts proteins S5 and S12.</text>
</comment>
<dbReference type="SUPFAM" id="SSF56047">
    <property type="entry name" value="Ribosomal protein S8"/>
    <property type="match status" value="1"/>
</dbReference>
<dbReference type="InterPro" id="IPR047863">
    <property type="entry name" value="Ribosomal_uS8_CS"/>
</dbReference>
<keyword evidence="5" id="KW-0699">rRNA-binding</keyword>
<keyword evidence="5" id="KW-0694">RNA-binding</keyword>
<evidence type="ECO:0000256" key="3">
    <source>
        <dbReference type="ARBA" id="ARBA00023274"/>
    </source>
</evidence>
<evidence type="ECO:0000256" key="1">
    <source>
        <dbReference type="ARBA" id="ARBA00006471"/>
    </source>
</evidence>